<name>A0A4Y2UDD6_ARAVE</name>
<comment type="caution">
    <text evidence="2">The sequence shown here is derived from an EMBL/GenBank/DDBJ whole genome shotgun (WGS) entry which is preliminary data.</text>
</comment>
<protein>
    <submittedName>
        <fullName evidence="2">Uncharacterized protein</fullName>
    </submittedName>
</protein>
<accession>A0A4Y2UDD6</accession>
<dbReference type="EMBL" id="BGPR01035336">
    <property type="protein sequence ID" value="GBO10124.1"/>
    <property type="molecule type" value="Genomic_DNA"/>
</dbReference>
<keyword evidence="4" id="KW-1185">Reference proteome</keyword>
<evidence type="ECO:0000313" key="4">
    <source>
        <dbReference type="Proteomes" id="UP000499080"/>
    </source>
</evidence>
<dbReference type="Proteomes" id="UP000499080">
    <property type="component" value="Unassembled WGS sequence"/>
</dbReference>
<gene>
    <name evidence="3" type="ORF">AVEN_147148_1</name>
    <name evidence="2" type="ORF">AVEN_230065_1</name>
</gene>
<feature type="compositionally biased region" description="Basic and acidic residues" evidence="1">
    <location>
        <begin position="95"/>
        <end position="104"/>
    </location>
</feature>
<reference evidence="2 4" key="1">
    <citation type="journal article" date="2019" name="Sci. Rep.">
        <title>Orb-weaving spider Araneus ventricosus genome elucidates the spidroin gene catalogue.</title>
        <authorList>
            <person name="Kono N."/>
            <person name="Nakamura H."/>
            <person name="Ohtoshi R."/>
            <person name="Moran D.A.P."/>
            <person name="Shinohara A."/>
            <person name="Yoshida Y."/>
            <person name="Fujiwara M."/>
            <person name="Mori M."/>
            <person name="Tomita M."/>
            <person name="Arakawa K."/>
        </authorList>
    </citation>
    <scope>NUCLEOTIDE SEQUENCE [LARGE SCALE GENOMIC DNA]</scope>
</reference>
<feature type="compositionally biased region" description="Basic and acidic residues" evidence="1">
    <location>
        <begin position="62"/>
        <end position="82"/>
    </location>
</feature>
<sequence>MAFLAKAQKVDLLSLAAEVGLDVSPNLCNLELIKLIQSSADYEQETFKDILKAVTSTRIQKEKEEREFVTRKPREDRELAAKKDKRREKRRKKRENLWLKREKD</sequence>
<dbReference type="AlphaFoldDB" id="A0A4Y2UDD6"/>
<dbReference type="EMBL" id="BGPR01035337">
    <property type="protein sequence ID" value="GBO10125.1"/>
    <property type="molecule type" value="Genomic_DNA"/>
</dbReference>
<proteinExistence type="predicted"/>
<feature type="compositionally biased region" description="Basic residues" evidence="1">
    <location>
        <begin position="83"/>
        <end position="94"/>
    </location>
</feature>
<evidence type="ECO:0000313" key="2">
    <source>
        <dbReference type="EMBL" id="GBO10124.1"/>
    </source>
</evidence>
<feature type="region of interest" description="Disordered" evidence="1">
    <location>
        <begin position="62"/>
        <end position="104"/>
    </location>
</feature>
<evidence type="ECO:0000313" key="3">
    <source>
        <dbReference type="EMBL" id="GBO10125.1"/>
    </source>
</evidence>
<evidence type="ECO:0000256" key="1">
    <source>
        <dbReference type="SAM" id="MobiDB-lite"/>
    </source>
</evidence>
<organism evidence="2 4">
    <name type="scientific">Araneus ventricosus</name>
    <name type="common">Orbweaver spider</name>
    <name type="synonym">Epeira ventricosa</name>
    <dbReference type="NCBI Taxonomy" id="182803"/>
    <lineage>
        <taxon>Eukaryota</taxon>
        <taxon>Metazoa</taxon>
        <taxon>Ecdysozoa</taxon>
        <taxon>Arthropoda</taxon>
        <taxon>Chelicerata</taxon>
        <taxon>Arachnida</taxon>
        <taxon>Araneae</taxon>
        <taxon>Araneomorphae</taxon>
        <taxon>Entelegynae</taxon>
        <taxon>Araneoidea</taxon>
        <taxon>Araneidae</taxon>
        <taxon>Araneus</taxon>
    </lineage>
</organism>